<evidence type="ECO:0000313" key="5">
    <source>
        <dbReference type="EMBL" id="MBB4136693.1"/>
    </source>
</evidence>
<dbReference type="InterPro" id="IPR050093">
    <property type="entry name" value="ABC_SmlMolc_Importer"/>
</dbReference>
<gene>
    <name evidence="5" type="ORF">BKA16_003245</name>
</gene>
<dbReference type="PANTHER" id="PTHR42781:SF4">
    <property type="entry name" value="SPERMIDINE_PUTRESCINE IMPORT ATP-BINDING PROTEIN POTA"/>
    <property type="match status" value="1"/>
</dbReference>
<keyword evidence="1" id="KW-0813">Transport</keyword>
<dbReference type="Gene3D" id="3.40.50.300">
    <property type="entry name" value="P-loop containing nucleotide triphosphate hydrolases"/>
    <property type="match status" value="1"/>
</dbReference>
<dbReference type="RefSeq" id="WP_183371644.1">
    <property type="nucleotide sequence ID" value="NZ_BAABHL010000041.1"/>
</dbReference>
<dbReference type="PANTHER" id="PTHR42781">
    <property type="entry name" value="SPERMIDINE/PUTRESCINE IMPORT ATP-BINDING PROTEIN POTA"/>
    <property type="match status" value="1"/>
</dbReference>
<keyword evidence="6" id="KW-1185">Reference proteome</keyword>
<evidence type="ECO:0000313" key="6">
    <source>
        <dbReference type="Proteomes" id="UP000551501"/>
    </source>
</evidence>
<keyword evidence="2" id="KW-0547">Nucleotide-binding</keyword>
<accession>A0A840F2L4</accession>
<dbReference type="Proteomes" id="UP000551501">
    <property type="component" value="Unassembled WGS sequence"/>
</dbReference>
<keyword evidence="3 5" id="KW-0067">ATP-binding</keyword>
<dbReference type="Pfam" id="PF00005">
    <property type="entry name" value="ABC_tran"/>
    <property type="match status" value="1"/>
</dbReference>
<protein>
    <submittedName>
        <fullName evidence="5">Molybdate transport system ATP-binding protein</fullName>
    </submittedName>
</protein>
<dbReference type="SUPFAM" id="SSF52540">
    <property type="entry name" value="P-loop containing nucleoside triphosphate hydrolases"/>
    <property type="match status" value="1"/>
</dbReference>
<dbReference type="PROSITE" id="PS50893">
    <property type="entry name" value="ABC_TRANSPORTER_2"/>
    <property type="match status" value="1"/>
</dbReference>
<evidence type="ECO:0000256" key="1">
    <source>
        <dbReference type="ARBA" id="ARBA00022448"/>
    </source>
</evidence>
<dbReference type="GO" id="GO:0016887">
    <property type="term" value="F:ATP hydrolysis activity"/>
    <property type="evidence" value="ECO:0007669"/>
    <property type="project" value="InterPro"/>
</dbReference>
<proteinExistence type="predicted"/>
<dbReference type="GO" id="GO:0005524">
    <property type="term" value="F:ATP binding"/>
    <property type="evidence" value="ECO:0007669"/>
    <property type="project" value="UniProtKB-KW"/>
</dbReference>
<sequence length="350" mass="36312">MSGARLNVDARIGRSQLDVSVAFDVEPGGCVALLGPNGCGKSTVLGGIAGLTRLDGGQISVDGTCLERAGSVRLSPDKRGIALLDQRARLFPHLSVEQNLAFGPRAHGAGRSQVQAIVADWLDRIGLADRARAKPHQLSGGQQQRVAIARAFAAQPRVILLDEPFAALDAESTPIVRQVLADELTRTGVTAVLVTHEMSDAWQWADRCLVMNRGTVVEDGTPADLTLRPRRSFTAALAGFGVVAGRWRGGALDVNGRTLAGELDADLADGDAAAGIVAPRDVAAAPATGSDPGVELSAVSVQAGVVRLDTVIGLAAELAMEEAIGLGGGALPQAGQRYLLIPQRMRIVGV</sequence>
<reference evidence="5 6" key="1">
    <citation type="submission" date="2020-08" db="EMBL/GenBank/DDBJ databases">
        <title>Sequencing the genomes of 1000 actinobacteria strains.</title>
        <authorList>
            <person name="Klenk H.-P."/>
        </authorList>
    </citation>
    <scope>NUCLEOTIDE SEQUENCE [LARGE SCALE GENOMIC DNA]</scope>
    <source>
        <strain evidence="5 6">DSM 45298</strain>
    </source>
</reference>
<dbReference type="PROSITE" id="PS00211">
    <property type="entry name" value="ABC_TRANSPORTER_1"/>
    <property type="match status" value="1"/>
</dbReference>
<organism evidence="5 6">
    <name type="scientific">Gordonia humi</name>
    <dbReference type="NCBI Taxonomy" id="686429"/>
    <lineage>
        <taxon>Bacteria</taxon>
        <taxon>Bacillati</taxon>
        <taxon>Actinomycetota</taxon>
        <taxon>Actinomycetes</taxon>
        <taxon>Mycobacteriales</taxon>
        <taxon>Gordoniaceae</taxon>
        <taxon>Gordonia</taxon>
    </lineage>
</organism>
<comment type="caution">
    <text evidence="5">The sequence shown here is derived from an EMBL/GenBank/DDBJ whole genome shotgun (WGS) entry which is preliminary data.</text>
</comment>
<dbReference type="InterPro" id="IPR003593">
    <property type="entry name" value="AAA+_ATPase"/>
</dbReference>
<dbReference type="InterPro" id="IPR027417">
    <property type="entry name" value="P-loop_NTPase"/>
</dbReference>
<dbReference type="InterPro" id="IPR003439">
    <property type="entry name" value="ABC_transporter-like_ATP-bd"/>
</dbReference>
<feature type="domain" description="ABC transporter" evidence="4">
    <location>
        <begin position="3"/>
        <end position="238"/>
    </location>
</feature>
<dbReference type="InterPro" id="IPR017871">
    <property type="entry name" value="ABC_transporter-like_CS"/>
</dbReference>
<evidence type="ECO:0000259" key="4">
    <source>
        <dbReference type="PROSITE" id="PS50893"/>
    </source>
</evidence>
<evidence type="ECO:0000256" key="3">
    <source>
        <dbReference type="ARBA" id="ARBA00022840"/>
    </source>
</evidence>
<dbReference type="SMART" id="SM00382">
    <property type="entry name" value="AAA"/>
    <property type="match status" value="1"/>
</dbReference>
<name>A0A840F2L4_9ACTN</name>
<dbReference type="AlphaFoldDB" id="A0A840F2L4"/>
<evidence type="ECO:0000256" key="2">
    <source>
        <dbReference type="ARBA" id="ARBA00022741"/>
    </source>
</evidence>
<dbReference type="EMBL" id="JACIFP010000001">
    <property type="protein sequence ID" value="MBB4136693.1"/>
    <property type="molecule type" value="Genomic_DNA"/>
</dbReference>